<sequence length="149" mass="16220">MTVPGAQARAEDTPDGVALGEYAGVQPDPLANLPGEPVHGAFHGHEGLAALLRLAHQPQEPQREVDWPSPCTSAARLREWLIQTALRLLRAKKPETAHLREWAERIAARRGKKTAVVALARRLAGILFAMMRDGTEYRAPKPAELEAAA</sequence>
<name>F8CNE6_MYXFH</name>
<dbReference type="Proteomes" id="UP000000488">
    <property type="component" value="Chromosome"/>
</dbReference>
<accession>F8CNE6</accession>
<protein>
    <submittedName>
        <fullName evidence="1">Transposase IS116/IS110/IS902 family protein</fullName>
    </submittedName>
</protein>
<gene>
    <name evidence="1" type="ordered locus">LILAB_04710</name>
</gene>
<dbReference type="KEGG" id="mfu:LILAB_04710"/>
<reference evidence="1 2" key="1">
    <citation type="journal article" date="2011" name="J. Bacteriol.">
        <title>Genome sequence of the halotolerant marine bacterium Myxococcus fulvus HW-1.</title>
        <authorList>
            <person name="Li Z.F."/>
            <person name="Li X."/>
            <person name="Liu H."/>
            <person name="Liu X."/>
            <person name="Han K."/>
            <person name="Wu Z.H."/>
            <person name="Hu W."/>
            <person name="Li F.F."/>
            <person name="Li Y.Z."/>
        </authorList>
    </citation>
    <scope>NUCLEOTIDE SEQUENCE [LARGE SCALE GENOMIC DNA]</scope>
    <source>
        <strain evidence="2">ATCC BAA-855 / HW-1</strain>
    </source>
</reference>
<evidence type="ECO:0000313" key="1">
    <source>
        <dbReference type="EMBL" id="AEI62863.1"/>
    </source>
</evidence>
<dbReference type="EMBL" id="CP002830">
    <property type="protein sequence ID" value="AEI62863.1"/>
    <property type="molecule type" value="Genomic_DNA"/>
</dbReference>
<dbReference type="HOGENOM" id="CLU_1747663_0_0_7"/>
<evidence type="ECO:0000313" key="2">
    <source>
        <dbReference type="Proteomes" id="UP000000488"/>
    </source>
</evidence>
<proteinExistence type="predicted"/>
<dbReference type="AlphaFoldDB" id="F8CNE6"/>
<organism evidence="1 2">
    <name type="scientific">Myxococcus fulvus (strain ATCC BAA-855 / HW-1)</name>
    <dbReference type="NCBI Taxonomy" id="483219"/>
    <lineage>
        <taxon>Bacteria</taxon>
        <taxon>Pseudomonadati</taxon>
        <taxon>Myxococcota</taxon>
        <taxon>Myxococcia</taxon>
        <taxon>Myxococcales</taxon>
        <taxon>Cystobacterineae</taxon>
        <taxon>Myxococcaceae</taxon>
        <taxon>Myxococcus</taxon>
    </lineage>
</organism>